<dbReference type="CDD" id="cd04762">
    <property type="entry name" value="HTH_MerR-trunc"/>
    <property type="match status" value="1"/>
</dbReference>
<feature type="non-terminal residue" evidence="2">
    <location>
        <position position="81"/>
    </location>
</feature>
<reference evidence="2" key="2">
    <citation type="journal article" date="2014" name="ISME J.">
        <title>Microbial stratification in low pH oxic and suboxic macroscopic growths along an acid mine drainage.</title>
        <authorList>
            <person name="Mendez-Garcia C."/>
            <person name="Mesa V."/>
            <person name="Sprenger R.R."/>
            <person name="Richter M."/>
            <person name="Diez M.S."/>
            <person name="Solano J."/>
            <person name="Bargiela R."/>
            <person name="Golyshina O.V."/>
            <person name="Manteca A."/>
            <person name="Ramos J.L."/>
            <person name="Gallego J.R."/>
            <person name="Llorente I."/>
            <person name="Martins Dos Santos V.A."/>
            <person name="Jensen O.N."/>
            <person name="Pelaez A.I."/>
            <person name="Sanchez J."/>
            <person name="Ferrer M."/>
        </authorList>
    </citation>
    <scope>NUCLEOTIDE SEQUENCE</scope>
</reference>
<dbReference type="SUPFAM" id="SSF46955">
    <property type="entry name" value="Putative DNA-binding domain"/>
    <property type="match status" value="1"/>
</dbReference>
<accession>T1AXZ6</accession>
<feature type="domain" description="HTH merR-type" evidence="1">
    <location>
        <begin position="8"/>
        <end position="41"/>
    </location>
</feature>
<proteinExistence type="predicted"/>
<evidence type="ECO:0000313" key="2">
    <source>
        <dbReference type="EMBL" id="EQD62402.1"/>
    </source>
</evidence>
<dbReference type="Gene3D" id="1.10.1660.10">
    <property type="match status" value="1"/>
</dbReference>
<name>T1AXZ6_9ZZZZ</name>
<reference evidence="2" key="1">
    <citation type="submission" date="2013-08" db="EMBL/GenBank/DDBJ databases">
        <authorList>
            <person name="Mendez C."/>
            <person name="Richter M."/>
            <person name="Ferrer M."/>
            <person name="Sanchez J."/>
        </authorList>
    </citation>
    <scope>NUCLEOTIDE SEQUENCE</scope>
</reference>
<protein>
    <submittedName>
        <fullName evidence="2">DNA binding domain protein, excisionase family</fullName>
    </submittedName>
</protein>
<organism evidence="2">
    <name type="scientific">mine drainage metagenome</name>
    <dbReference type="NCBI Taxonomy" id="410659"/>
    <lineage>
        <taxon>unclassified sequences</taxon>
        <taxon>metagenomes</taxon>
        <taxon>ecological metagenomes</taxon>
    </lineage>
</organism>
<dbReference type="EMBL" id="AUZY01004628">
    <property type="protein sequence ID" value="EQD62402.1"/>
    <property type="molecule type" value="Genomic_DNA"/>
</dbReference>
<dbReference type="InterPro" id="IPR009061">
    <property type="entry name" value="DNA-bd_dom_put_sf"/>
</dbReference>
<comment type="caution">
    <text evidence="2">The sequence shown here is derived from an EMBL/GenBank/DDBJ whole genome shotgun (WGS) entry which is preliminary data.</text>
</comment>
<evidence type="ECO:0000259" key="1">
    <source>
        <dbReference type="Pfam" id="PF00376"/>
    </source>
</evidence>
<dbReference type="AlphaFoldDB" id="T1AXZ6"/>
<dbReference type="InterPro" id="IPR000551">
    <property type="entry name" value="MerR-type_HTH_dom"/>
</dbReference>
<sequence length="81" mass="9639">MERLYTLRDACEILQVDPATLRKWDREGKVRCIRLQNNYRRVPESEINRILGSGKRKGNLTSMQESHRVGREMILRGRLRD</sequence>
<dbReference type="Pfam" id="PF00376">
    <property type="entry name" value="MerR"/>
    <property type="match status" value="1"/>
</dbReference>
<gene>
    <name evidence="2" type="ORF">B1B_07272</name>
</gene>